<keyword evidence="4" id="KW-1185">Reference proteome</keyword>
<protein>
    <submittedName>
        <fullName evidence="3">PTS lactose transporter subunit IIB</fullName>
    </submittedName>
</protein>
<gene>
    <name evidence="3" type="ORF">AWM70_12005</name>
</gene>
<dbReference type="SUPFAM" id="SSF52794">
    <property type="entry name" value="PTS system IIB component-like"/>
    <property type="match status" value="1"/>
</dbReference>
<dbReference type="OrthoDB" id="6603449at2"/>
<feature type="domain" description="PTS EIIB type-2" evidence="2">
    <location>
        <begin position="2"/>
        <end position="89"/>
    </location>
</feature>
<evidence type="ECO:0000256" key="1">
    <source>
        <dbReference type="ARBA" id="ARBA00022679"/>
    </source>
</evidence>
<organism evidence="3 4">
    <name type="scientific">Paenibacillus yonginensis</name>
    <dbReference type="NCBI Taxonomy" id="1462996"/>
    <lineage>
        <taxon>Bacteria</taxon>
        <taxon>Bacillati</taxon>
        <taxon>Bacillota</taxon>
        <taxon>Bacilli</taxon>
        <taxon>Bacillales</taxon>
        <taxon>Paenibacillaceae</taxon>
        <taxon>Paenibacillus</taxon>
    </lineage>
</organism>
<proteinExistence type="predicted"/>
<dbReference type="Pfam" id="PF02302">
    <property type="entry name" value="PTS_IIB"/>
    <property type="match status" value="1"/>
</dbReference>
<evidence type="ECO:0000313" key="4">
    <source>
        <dbReference type="Proteomes" id="UP000092573"/>
    </source>
</evidence>
<evidence type="ECO:0000313" key="3">
    <source>
        <dbReference type="EMBL" id="ANS75234.1"/>
    </source>
</evidence>
<dbReference type="Proteomes" id="UP000092573">
    <property type="component" value="Chromosome"/>
</dbReference>
<dbReference type="GO" id="GO:0008982">
    <property type="term" value="F:protein-N(PI)-phosphohistidine-sugar phosphotransferase activity"/>
    <property type="evidence" value="ECO:0007669"/>
    <property type="project" value="InterPro"/>
</dbReference>
<dbReference type="CDD" id="cd05563">
    <property type="entry name" value="PTS_IIB_ascorbate"/>
    <property type="match status" value="1"/>
</dbReference>
<dbReference type="InterPro" id="IPR013011">
    <property type="entry name" value="PTS_EIIB_2"/>
</dbReference>
<dbReference type="InterPro" id="IPR036095">
    <property type="entry name" value="PTS_EIIB-like_sf"/>
</dbReference>
<dbReference type="KEGG" id="pyg:AWM70_12005"/>
<dbReference type="PROSITE" id="PS51099">
    <property type="entry name" value="PTS_EIIB_TYPE_2"/>
    <property type="match status" value="1"/>
</dbReference>
<sequence length="89" mass="9632">MKNIMVVCGNGLGSSFIMEINVKKALDELGQTAEVDHTDLASARTVKADIYIGAADIVEQLDDGSRTIVTLENMMSIPEIKSKLEPHLS</sequence>
<name>A0A1B1N1B7_9BACL</name>
<reference evidence="3 4" key="1">
    <citation type="submission" date="2016-01" db="EMBL/GenBank/DDBJ databases">
        <title>Complete Genome Sequence of Paenibacillus yonginensis DCY84, a novel Plant Growth-Promoting Bacteria with Elicitation of Induced Systemic Resistance.</title>
        <authorList>
            <person name="Kim Y.J."/>
            <person name="Yang D.C."/>
            <person name="Sukweenadhi J."/>
        </authorList>
    </citation>
    <scope>NUCLEOTIDE SEQUENCE [LARGE SCALE GENOMIC DNA]</scope>
    <source>
        <strain evidence="3 4">DCY84</strain>
    </source>
</reference>
<dbReference type="Gene3D" id="3.40.50.2300">
    <property type="match status" value="1"/>
</dbReference>
<dbReference type="GO" id="GO:0009401">
    <property type="term" value="P:phosphoenolpyruvate-dependent sugar phosphotransferase system"/>
    <property type="evidence" value="ECO:0007669"/>
    <property type="project" value="InterPro"/>
</dbReference>
<accession>A0A1B1N1B7</accession>
<dbReference type="STRING" id="1462996.AWM70_12005"/>
<evidence type="ECO:0000259" key="2">
    <source>
        <dbReference type="PROSITE" id="PS51099"/>
    </source>
</evidence>
<dbReference type="AlphaFoldDB" id="A0A1B1N1B7"/>
<dbReference type="EMBL" id="CP014167">
    <property type="protein sequence ID" value="ANS75234.1"/>
    <property type="molecule type" value="Genomic_DNA"/>
</dbReference>
<dbReference type="InterPro" id="IPR003501">
    <property type="entry name" value="PTS_EIIB_2/3"/>
</dbReference>
<keyword evidence="1" id="KW-0808">Transferase</keyword>
<dbReference type="RefSeq" id="WP_068696671.1">
    <property type="nucleotide sequence ID" value="NZ_CP014167.1"/>
</dbReference>